<accession>A0A7W9QER6</accession>
<reference evidence="1 2" key="1">
    <citation type="submission" date="2020-08" db="EMBL/GenBank/DDBJ databases">
        <title>Genomic Encyclopedia of Type Strains, Phase III (KMG-III): the genomes of soil and plant-associated and newly described type strains.</title>
        <authorList>
            <person name="Whitman W."/>
        </authorList>
    </citation>
    <scope>NUCLEOTIDE SEQUENCE [LARGE SCALE GENOMIC DNA]</scope>
    <source>
        <strain evidence="1 2">CECT 8305</strain>
    </source>
</reference>
<gene>
    <name evidence="1" type="ORF">FHS42_004768</name>
</gene>
<keyword evidence="2" id="KW-1185">Reference proteome</keyword>
<dbReference type="Proteomes" id="UP000588098">
    <property type="component" value="Unassembled WGS sequence"/>
</dbReference>
<comment type="caution">
    <text evidence="1">The sequence shown here is derived from an EMBL/GenBank/DDBJ whole genome shotgun (WGS) entry which is preliminary data.</text>
</comment>
<dbReference type="AlphaFoldDB" id="A0A7W9QER6"/>
<evidence type="ECO:0000313" key="1">
    <source>
        <dbReference type="EMBL" id="MBB5937687.1"/>
    </source>
</evidence>
<evidence type="ECO:0000313" key="2">
    <source>
        <dbReference type="Proteomes" id="UP000588098"/>
    </source>
</evidence>
<sequence>MATLQEILAEQAGRAGADANLGGDGKIGSRRLVESDI</sequence>
<protein>
    <submittedName>
        <fullName evidence="1">Uncharacterized protein</fullName>
    </submittedName>
</protein>
<organism evidence="1 2">
    <name type="scientific">Streptomyces zagrosensis</name>
    <dbReference type="NCBI Taxonomy" id="1042984"/>
    <lineage>
        <taxon>Bacteria</taxon>
        <taxon>Bacillati</taxon>
        <taxon>Actinomycetota</taxon>
        <taxon>Actinomycetes</taxon>
        <taxon>Kitasatosporales</taxon>
        <taxon>Streptomycetaceae</taxon>
        <taxon>Streptomyces</taxon>
    </lineage>
</organism>
<dbReference type="EMBL" id="JACHJL010000012">
    <property type="protein sequence ID" value="MBB5937687.1"/>
    <property type="molecule type" value="Genomic_DNA"/>
</dbReference>
<proteinExistence type="predicted"/>
<name>A0A7W9QER6_9ACTN</name>